<accession>A0A7S0WZM0</accession>
<dbReference type="PANTHER" id="PTHR34289">
    <property type="entry name" value="PROTEIN, PUTATIVE (DUF819)-RELATED"/>
    <property type="match status" value="1"/>
</dbReference>
<keyword evidence="2" id="KW-1133">Transmembrane helix</keyword>
<evidence type="ECO:0000256" key="1">
    <source>
        <dbReference type="SAM" id="MobiDB-lite"/>
    </source>
</evidence>
<feature type="transmembrane region" description="Helical" evidence="2">
    <location>
        <begin position="482"/>
        <end position="504"/>
    </location>
</feature>
<feature type="transmembrane region" description="Helical" evidence="2">
    <location>
        <begin position="427"/>
        <end position="449"/>
    </location>
</feature>
<feature type="compositionally biased region" description="Polar residues" evidence="1">
    <location>
        <begin position="11"/>
        <end position="26"/>
    </location>
</feature>
<feature type="transmembrane region" description="Helical" evidence="2">
    <location>
        <begin position="129"/>
        <end position="150"/>
    </location>
</feature>
<keyword evidence="2" id="KW-0472">Membrane</keyword>
<feature type="transmembrane region" description="Helical" evidence="2">
    <location>
        <begin position="156"/>
        <end position="172"/>
    </location>
</feature>
<dbReference type="EMBL" id="HBFB01030969">
    <property type="protein sequence ID" value="CAD8693158.1"/>
    <property type="molecule type" value="Transcribed_RNA"/>
</dbReference>
<feature type="transmembrane region" description="Helical" evidence="2">
    <location>
        <begin position="370"/>
        <end position="390"/>
    </location>
</feature>
<dbReference type="AlphaFoldDB" id="A0A7S0WZM0"/>
<reference evidence="3" key="1">
    <citation type="submission" date="2021-01" db="EMBL/GenBank/DDBJ databases">
        <authorList>
            <person name="Corre E."/>
            <person name="Pelletier E."/>
            <person name="Niang G."/>
            <person name="Scheremetjew M."/>
            <person name="Finn R."/>
            <person name="Kale V."/>
            <person name="Holt S."/>
            <person name="Cochrane G."/>
            <person name="Meng A."/>
            <person name="Brown T."/>
            <person name="Cohen L."/>
        </authorList>
    </citation>
    <scope>NUCLEOTIDE SEQUENCE</scope>
    <source>
        <strain evidence="3">SAG 11-49</strain>
    </source>
</reference>
<feature type="transmembrane region" description="Helical" evidence="2">
    <location>
        <begin position="249"/>
        <end position="272"/>
    </location>
</feature>
<dbReference type="PANTHER" id="PTHR34289:SF3">
    <property type="entry name" value="PROTEIN, PUTATIVE (DUF819)-RELATED"/>
    <property type="match status" value="1"/>
</dbReference>
<feature type="transmembrane region" description="Helical" evidence="2">
    <location>
        <begin position="69"/>
        <end position="92"/>
    </location>
</feature>
<feature type="transmembrane region" description="Helical" evidence="2">
    <location>
        <begin position="98"/>
        <end position="117"/>
    </location>
</feature>
<name>A0A7S0WZM0_9CHLO</name>
<feature type="transmembrane region" description="Helical" evidence="2">
    <location>
        <begin position="402"/>
        <end position="421"/>
    </location>
</feature>
<organism evidence="3">
    <name type="scientific">Chlamydomonas leiostraca</name>
    <dbReference type="NCBI Taxonomy" id="1034604"/>
    <lineage>
        <taxon>Eukaryota</taxon>
        <taxon>Viridiplantae</taxon>
        <taxon>Chlorophyta</taxon>
        <taxon>core chlorophytes</taxon>
        <taxon>Chlorophyceae</taxon>
        <taxon>CS clade</taxon>
        <taxon>Chlamydomonadales</taxon>
        <taxon>Chlamydomonadaceae</taxon>
        <taxon>Chlamydomonas</taxon>
    </lineage>
</organism>
<evidence type="ECO:0000313" key="3">
    <source>
        <dbReference type="EMBL" id="CAD8693158.1"/>
    </source>
</evidence>
<dbReference type="Pfam" id="PF05684">
    <property type="entry name" value="DUF819"/>
    <property type="match status" value="2"/>
</dbReference>
<feature type="region of interest" description="Disordered" evidence="1">
    <location>
        <begin position="1"/>
        <end position="26"/>
    </location>
</feature>
<proteinExistence type="predicted"/>
<feature type="compositionally biased region" description="Low complexity" evidence="1">
    <location>
        <begin position="301"/>
        <end position="323"/>
    </location>
</feature>
<dbReference type="InterPro" id="IPR008537">
    <property type="entry name" value="DUF819"/>
</dbReference>
<protein>
    <recommendedName>
        <fullName evidence="4">DUF819 domain-containing protein</fullName>
    </recommendedName>
</protein>
<evidence type="ECO:0008006" key="4">
    <source>
        <dbReference type="Google" id="ProtNLM"/>
    </source>
</evidence>
<evidence type="ECO:0000256" key="2">
    <source>
        <dbReference type="SAM" id="Phobius"/>
    </source>
</evidence>
<feature type="transmembrane region" description="Helical" evidence="2">
    <location>
        <begin position="184"/>
        <end position="206"/>
    </location>
</feature>
<keyword evidence="2" id="KW-0812">Transmembrane</keyword>
<gene>
    <name evidence="3" type="ORF">CLEI1391_LOCUS17341</name>
</gene>
<sequence length="522" mass="51006">MLARHGALQGRTGSQQSPSASHSNHVASLQNIRPQNGALGRPCMGPGCSMQAPACTAPMLRRTPPSRSVAASAGAAAAAVAAAAPAAGGFALPGLLPVGGPWGVWAALITAGALGLWSEKTRLGKELSGALVATLAGMALANTGVLPAHAPELSVVYKYVLPLAIPLLLFSADLGRMLRETGRLLGAFALGAVATVGGTLVAWALFPLPVAGPLGEAGWRIASALTARHIGGAVNYMAVSDCLAIPPHVFGAGLAADDLILTLYFTSIYALASRIPPDANDAAANASTAVEQGSVPAAAPAAAAATSSGTPAPASQPAGSSSSSGGGGGHGGGARKPITVLEGLTAVAISACICHAGTCAAAALGAPGQSITIITGITVALATAAPKLLAPLVPSAEGLAQILMQVFYATIGASANVGLVVRTAPVLFAFSAIALSAHLGLLLGLGRLLGFTRRELLLASNANIGGPSTVAGMAAAKGWTASIVPGILVSTLGYALGTFVGMGLGQSLLAPWARAGAPVAAG</sequence>
<feature type="region of interest" description="Disordered" evidence="1">
    <location>
        <begin position="301"/>
        <end position="332"/>
    </location>
</feature>